<keyword evidence="1 2" id="KW-0663">Pyridoxal phosphate</keyword>
<keyword evidence="7" id="KW-1185">Reference proteome</keyword>
<evidence type="ECO:0000313" key="6">
    <source>
        <dbReference type="EMBL" id="SMD44142.1"/>
    </source>
</evidence>
<name>A0A1W2H672_9BACT</name>
<reference evidence="7" key="1">
    <citation type="submission" date="2017-04" db="EMBL/GenBank/DDBJ databases">
        <authorList>
            <person name="Varghese N."/>
            <person name="Submissions S."/>
        </authorList>
    </citation>
    <scope>NUCLEOTIDE SEQUENCE [LARGE SCALE GENOMIC DNA]</scope>
    <source>
        <strain evidence="7">DSM 16537</strain>
    </source>
</reference>
<dbReference type="Proteomes" id="UP000192333">
    <property type="component" value="Chromosome I"/>
</dbReference>
<comment type="similarity">
    <text evidence="2 4">Belongs to the pyridoxal phosphate-binding protein YggS/PROSC family.</text>
</comment>
<evidence type="ECO:0000256" key="2">
    <source>
        <dbReference type="HAMAP-Rule" id="MF_02087"/>
    </source>
</evidence>
<feature type="domain" description="Alanine racemase N-terminal" evidence="5">
    <location>
        <begin position="2"/>
        <end position="221"/>
    </location>
</feature>
<dbReference type="RefSeq" id="WP_084120972.1">
    <property type="nucleotide sequence ID" value="NZ_LT838813.1"/>
</dbReference>
<dbReference type="GO" id="GO:0030170">
    <property type="term" value="F:pyridoxal phosphate binding"/>
    <property type="evidence" value="ECO:0007669"/>
    <property type="project" value="UniProtKB-UniRule"/>
</dbReference>
<dbReference type="OrthoDB" id="9804072at2"/>
<dbReference type="SUPFAM" id="SSF51419">
    <property type="entry name" value="PLP-binding barrel"/>
    <property type="match status" value="1"/>
</dbReference>
<gene>
    <name evidence="6" type="ORF">SAMN00777080_2757</name>
</gene>
<protein>
    <recommendedName>
        <fullName evidence="2">Pyridoxal phosphate homeostasis protein</fullName>
        <shortName evidence="2">PLP homeostasis protein</shortName>
    </recommendedName>
</protein>
<sequence length="224" mass="25674">MSIKENLNKIKNTFSNPQCLLVAVSKTQPISAIKEAYDLGIRDFGENKVQEMLEKQAELPDDIRWHMIGHLQSNKVKYIAPFVHLIHGVDSLKLLKEINKQAEKVNRIIPCLLQIYIAKEESKFGLDENELEEIISGNEIQELKNIKISGLMGMATYTDDTIIVRKEFRGLYQLFTTLKNRMLPQNFEMKELSMGMSGDYNIAQEEGSTMVRIGTAIFGERNYK</sequence>
<comment type="function">
    <text evidence="2">Pyridoxal 5'-phosphate (PLP)-binding protein, which is involved in PLP homeostasis.</text>
</comment>
<accession>A0A1W2H672</accession>
<dbReference type="Gene3D" id="3.20.20.10">
    <property type="entry name" value="Alanine racemase"/>
    <property type="match status" value="1"/>
</dbReference>
<dbReference type="HAMAP" id="MF_02087">
    <property type="entry name" value="PLP_homeostasis"/>
    <property type="match status" value="1"/>
</dbReference>
<dbReference type="FunFam" id="3.20.20.10:FF:000018">
    <property type="entry name" value="Pyridoxal phosphate homeostasis protein"/>
    <property type="match status" value="1"/>
</dbReference>
<evidence type="ECO:0000313" key="7">
    <source>
        <dbReference type="Proteomes" id="UP000192333"/>
    </source>
</evidence>
<dbReference type="NCBIfam" id="TIGR00044">
    <property type="entry name" value="YggS family pyridoxal phosphate-dependent enzyme"/>
    <property type="match status" value="1"/>
</dbReference>
<dbReference type="CDD" id="cd00635">
    <property type="entry name" value="PLPDE_III_YBL036c_like"/>
    <property type="match status" value="1"/>
</dbReference>
<evidence type="ECO:0000259" key="5">
    <source>
        <dbReference type="Pfam" id="PF01168"/>
    </source>
</evidence>
<dbReference type="EMBL" id="LT838813">
    <property type="protein sequence ID" value="SMD44142.1"/>
    <property type="molecule type" value="Genomic_DNA"/>
</dbReference>
<dbReference type="PROSITE" id="PS01211">
    <property type="entry name" value="UPF0001"/>
    <property type="match status" value="1"/>
</dbReference>
<comment type="cofactor">
    <cofactor evidence="3">
        <name>pyridoxal 5'-phosphate</name>
        <dbReference type="ChEBI" id="CHEBI:597326"/>
    </cofactor>
</comment>
<evidence type="ECO:0000256" key="1">
    <source>
        <dbReference type="ARBA" id="ARBA00022898"/>
    </source>
</evidence>
<dbReference type="InterPro" id="IPR011078">
    <property type="entry name" value="PyrdxlP_homeostasis"/>
</dbReference>
<dbReference type="PIRSF" id="PIRSF004848">
    <property type="entry name" value="YBL036c_PLPDEIII"/>
    <property type="match status" value="1"/>
</dbReference>
<dbReference type="InterPro" id="IPR001608">
    <property type="entry name" value="Ala_racemase_N"/>
</dbReference>
<dbReference type="AlphaFoldDB" id="A0A1W2H672"/>
<dbReference type="Pfam" id="PF01168">
    <property type="entry name" value="Ala_racemase_N"/>
    <property type="match status" value="1"/>
</dbReference>
<dbReference type="PANTHER" id="PTHR10146:SF14">
    <property type="entry name" value="PYRIDOXAL PHOSPHATE HOMEOSTASIS PROTEIN"/>
    <property type="match status" value="1"/>
</dbReference>
<dbReference type="PANTHER" id="PTHR10146">
    <property type="entry name" value="PROLINE SYNTHETASE CO-TRANSCRIBED BACTERIAL HOMOLOG PROTEIN"/>
    <property type="match status" value="1"/>
</dbReference>
<dbReference type="InterPro" id="IPR029066">
    <property type="entry name" value="PLP-binding_barrel"/>
</dbReference>
<proteinExistence type="inferred from homology"/>
<evidence type="ECO:0000256" key="4">
    <source>
        <dbReference type="RuleBase" id="RU004514"/>
    </source>
</evidence>
<dbReference type="STRING" id="758820.SAMN00777080_2757"/>
<evidence type="ECO:0000256" key="3">
    <source>
        <dbReference type="PIRSR" id="PIRSR004848-1"/>
    </source>
</evidence>
<organism evidence="6 7">
    <name type="scientific">Aquiflexum balticum DSM 16537</name>
    <dbReference type="NCBI Taxonomy" id="758820"/>
    <lineage>
        <taxon>Bacteria</taxon>
        <taxon>Pseudomonadati</taxon>
        <taxon>Bacteroidota</taxon>
        <taxon>Cytophagia</taxon>
        <taxon>Cytophagales</taxon>
        <taxon>Cyclobacteriaceae</taxon>
        <taxon>Aquiflexum</taxon>
    </lineage>
</organism>
<feature type="modified residue" description="N6-(pyridoxal phosphate)lysine" evidence="2 3">
    <location>
        <position position="26"/>
    </location>
</feature>